<dbReference type="EMBL" id="BLAL01000160">
    <property type="protein sequence ID" value="GES86180.1"/>
    <property type="molecule type" value="Genomic_DNA"/>
</dbReference>
<feature type="domain" description="TLDc" evidence="2">
    <location>
        <begin position="296"/>
        <end position="472"/>
    </location>
</feature>
<dbReference type="Proteomes" id="UP000615446">
    <property type="component" value="Unassembled WGS sequence"/>
</dbReference>
<dbReference type="InterPro" id="IPR011333">
    <property type="entry name" value="SKP1/BTB/POZ_sf"/>
</dbReference>
<dbReference type="SMART" id="SM00225">
    <property type="entry name" value="BTB"/>
    <property type="match status" value="1"/>
</dbReference>
<dbReference type="Gene3D" id="1.25.40.420">
    <property type="match status" value="1"/>
</dbReference>
<organism evidence="3 5">
    <name type="scientific">Rhizophagus clarus</name>
    <dbReference type="NCBI Taxonomy" id="94130"/>
    <lineage>
        <taxon>Eukaryota</taxon>
        <taxon>Fungi</taxon>
        <taxon>Fungi incertae sedis</taxon>
        <taxon>Mucoromycota</taxon>
        <taxon>Glomeromycotina</taxon>
        <taxon>Glomeromycetes</taxon>
        <taxon>Glomerales</taxon>
        <taxon>Glomeraceae</taxon>
        <taxon>Rhizophagus</taxon>
    </lineage>
</organism>
<reference evidence="3 5" key="1">
    <citation type="submission" date="2017-11" db="EMBL/GenBank/DDBJ databases">
        <title>The genome of Rhizophagus clarus HR1 reveals common genetic basis of auxotrophy among arbuscular mycorrhizal fungi.</title>
        <authorList>
            <person name="Kobayashi Y."/>
        </authorList>
    </citation>
    <scope>NUCLEOTIDE SEQUENCE [LARGE SCALE GENOMIC DNA]</scope>
    <source>
        <strain evidence="3 5">HR1</strain>
    </source>
</reference>
<dbReference type="PROSITE" id="PS51886">
    <property type="entry name" value="TLDC"/>
    <property type="match status" value="1"/>
</dbReference>
<comment type="caution">
    <text evidence="3">The sequence shown here is derived from an EMBL/GenBank/DDBJ whole genome shotgun (WGS) entry which is preliminary data.</text>
</comment>
<name>A0A2Z6S1W5_9GLOM</name>
<dbReference type="PANTHER" id="PTHR24410:SF23">
    <property type="entry name" value="BTB DOMAIN-CONTAINING PROTEIN-RELATED"/>
    <property type="match status" value="1"/>
</dbReference>
<dbReference type="Proteomes" id="UP000247702">
    <property type="component" value="Unassembled WGS sequence"/>
</dbReference>
<dbReference type="CDD" id="cd18186">
    <property type="entry name" value="BTB_POZ_ZBTB_KLHL-like"/>
    <property type="match status" value="1"/>
</dbReference>
<gene>
    <name evidence="4" type="ORF">RCL2_001324600</name>
    <name evidence="3" type="ORF">RclHR1_00050018</name>
</gene>
<dbReference type="Gene3D" id="3.30.710.10">
    <property type="entry name" value="Potassium Channel Kv1.1, Chain A"/>
    <property type="match status" value="1"/>
</dbReference>
<evidence type="ECO:0000313" key="3">
    <source>
        <dbReference type="EMBL" id="GBC03110.1"/>
    </source>
</evidence>
<proteinExistence type="predicted"/>
<dbReference type="InterPro" id="IPR051481">
    <property type="entry name" value="BTB-POZ/Galectin-3-binding"/>
</dbReference>
<dbReference type="InterPro" id="IPR006571">
    <property type="entry name" value="TLDc_dom"/>
</dbReference>
<evidence type="ECO:0000259" key="2">
    <source>
        <dbReference type="PROSITE" id="PS51886"/>
    </source>
</evidence>
<evidence type="ECO:0000313" key="5">
    <source>
        <dbReference type="Proteomes" id="UP000247702"/>
    </source>
</evidence>
<dbReference type="InterPro" id="IPR000210">
    <property type="entry name" value="BTB/POZ_dom"/>
</dbReference>
<dbReference type="Pfam" id="PF07534">
    <property type="entry name" value="TLD"/>
    <property type="match status" value="1"/>
</dbReference>
<dbReference type="PROSITE" id="PS50097">
    <property type="entry name" value="BTB"/>
    <property type="match status" value="1"/>
</dbReference>
<feature type="domain" description="BTB" evidence="1">
    <location>
        <begin position="21"/>
        <end position="94"/>
    </location>
</feature>
<dbReference type="OrthoDB" id="25620at2759"/>
<protein>
    <submittedName>
        <fullName evidence="4">BTB/POZ domain-containing protein</fullName>
    </submittedName>
</protein>
<evidence type="ECO:0000313" key="4">
    <source>
        <dbReference type="EMBL" id="GES86180.1"/>
    </source>
</evidence>
<keyword evidence="5" id="KW-1185">Reference proteome</keyword>
<dbReference type="AlphaFoldDB" id="A0A2Z6S1W5"/>
<dbReference type="Pfam" id="PF00651">
    <property type="entry name" value="BTB"/>
    <property type="match status" value="1"/>
</dbReference>
<dbReference type="EMBL" id="BEXD01003870">
    <property type="protein sequence ID" value="GBC03110.1"/>
    <property type="molecule type" value="Genomic_DNA"/>
</dbReference>
<dbReference type="SUPFAM" id="SSF54695">
    <property type="entry name" value="POZ domain"/>
    <property type="match status" value="1"/>
</dbReference>
<accession>A0A2Z6S1W5</accession>
<dbReference type="PANTHER" id="PTHR24410">
    <property type="entry name" value="HL07962P-RELATED"/>
    <property type="match status" value="1"/>
</dbReference>
<evidence type="ECO:0000259" key="1">
    <source>
        <dbReference type="PROSITE" id="PS50097"/>
    </source>
</evidence>
<sequence>MSWQENVNDDYERLFEIDEGYDVIIYAGENENVEELHAHSIVLRIRSQYFRTALSNKWAKKEDGKFILEKPNISPTIFKIILRFIYCGKIDMKKLEGLELLKLLIAIDEINIQSLIPQIEKYLIKHQYKFLQQNPAGILEKIYQNEAFTNLLNYCLDKICEEPEILFNTDKFIKLKAPIIELLLKRDDLCLKEIEIWDNLIKWAFAQNSTIPKDVTKWNKEEVIIMERALHRYIHLIRFYHISSEDFHDKVYPLKEILPKDLINNLLTFYLVPNRETNIDKQLPRQSKSKSKYDSVIIDFRHFALFASWIDRKSDNYSRNIPYIFNLLYRSSRDGNTIEKFHEKTDNKGSNIVVAKIKNTDQIIGGYNPLDWNGHSTFKRTADSFIFLLDYKNTNTDKIGRVVDKEHAIFCAPNYGPMFGQCKHASCDIELRVRIFSNYEKWSSQPSSYPDIGIPRNYEIENYEVFQVIKKN</sequence>
<reference evidence="4" key="2">
    <citation type="submission" date="2019-10" db="EMBL/GenBank/DDBJ databases">
        <title>Conservation and host-specific expression of non-tandemly repeated heterogenous ribosome RNA gene in arbuscular mycorrhizal fungi.</title>
        <authorList>
            <person name="Maeda T."/>
            <person name="Kobayashi Y."/>
            <person name="Nakagawa T."/>
            <person name="Ezawa T."/>
            <person name="Yamaguchi K."/>
            <person name="Bino T."/>
            <person name="Nishimoto Y."/>
            <person name="Shigenobu S."/>
            <person name="Kawaguchi M."/>
        </authorList>
    </citation>
    <scope>NUCLEOTIDE SEQUENCE</scope>
    <source>
        <strain evidence="4">HR1</strain>
    </source>
</reference>